<feature type="transmembrane region" description="Helical" evidence="11">
    <location>
        <begin position="287"/>
        <end position="305"/>
    </location>
</feature>
<evidence type="ECO:0000256" key="5">
    <source>
        <dbReference type="ARBA" id="ARBA00022692"/>
    </source>
</evidence>
<feature type="transmembrane region" description="Helical" evidence="11">
    <location>
        <begin position="92"/>
        <end position="115"/>
    </location>
</feature>
<evidence type="ECO:0000256" key="10">
    <source>
        <dbReference type="ARBA" id="ARBA00039918"/>
    </source>
</evidence>
<dbReference type="PANTHER" id="PTHR43528:SF7">
    <property type="entry name" value="MFS TRANSPORTER"/>
    <property type="match status" value="1"/>
</dbReference>
<accession>N1UZW5</accession>
<reference evidence="13 14" key="1">
    <citation type="journal article" date="2013" name="Genome Announc.">
        <title>Draft Genome Sequence of Arthrobacter crystallopoietes Strain BAB-32, Revealing Genes for Bioremediation.</title>
        <authorList>
            <person name="Joshi M.N."/>
            <person name="Pandit A.S."/>
            <person name="Sharma A."/>
            <person name="Pandya R.V."/>
            <person name="Desai S.M."/>
            <person name="Saxena A.K."/>
            <person name="Bagatharia S.B."/>
        </authorList>
    </citation>
    <scope>NUCLEOTIDE SEQUENCE [LARGE SCALE GENOMIC DNA]</scope>
    <source>
        <strain evidence="13 14">BAB-32</strain>
    </source>
</reference>
<feature type="domain" description="Major facilitator superfamily (MFS) profile" evidence="12">
    <location>
        <begin position="19"/>
        <end position="435"/>
    </location>
</feature>
<keyword evidence="5 11" id="KW-0812">Transmembrane</keyword>
<dbReference type="InterPro" id="IPR011701">
    <property type="entry name" value="MFS"/>
</dbReference>
<evidence type="ECO:0000313" key="13">
    <source>
        <dbReference type="EMBL" id="EMY33304.1"/>
    </source>
</evidence>
<gene>
    <name evidence="13" type="ORF">D477_015596</name>
</gene>
<dbReference type="FunFam" id="1.20.1250.20:FF:000001">
    <property type="entry name" value="Dicarboxylate MFS transporter"/>
    <property type="match status" value="1"/>
</dbReference>
<proteinExistence type="inferred from homology"/>
<dbReference type="EMBL" id="ANPE02000187">
    <property type="protein sequence ID" value="EMY33304.1"/>
    <property type="molecule type" value="Genomic_DNA"/>
</dbReference>
<dbReference type="Proteomes" id="UP000010729">
    <property type="component" value="Unassembled WGS sequence"/>
</dbReference>
<evidence type="ECO:0000256" key="7">
    <source>
        <dbReference type="ARBA" id="ARBA00022989"/>
    </source>
</evidence>
<feature type="transmembrane region" description="Helical" evidence="11">
    <location>
        <begin position="343"/>
        <end position="369"/>
    </location>
</feature>
<evidence type="ECO:0000256" key="8">
    <source>
        <dbReference type="ARBA" id="ARBA00023136"/>
    </source>
</evidence>
<dbReference type="SUPFAM" id="SSF103473">
    <property type="entry name" value="MFS general substrate transporter"/>
    <property type="match status" value="1"/>
</dbReference>
<feature type="transmembrane region" description="Helical" evidence="11">
    <location>
        <begin position="190"/>
        <end position="210"/>
    </location>
</feature>
<comment type="function">
    <text evidence="9">May be a proton symporter involved in the uptake of osmolytes such as proline and glycine betaine.</text>
</comment>
<feature type="transmembrane region" description="Helical" evidence="11">
    <location>
        <begin position="247"/>
        <end position="267"/>
    </location>
</feature>
<feature type="transmembrane region" description="Helical" evidence="11">
    <location>
        <begin position="381"/>
        <end position="402"/>
    </location>
</feature>
<dbReference type="Pfam" id="PF07690">
    <property type="entry name" value="MFS_1"/>
    <property type="match status" value="1"/>
</dbReference>
<dbReference type="InterPro" id="IPR005829">
    <property type="entry name" value="Sugar_transporter_CS"/>
</dbReference>
<dbReference type="PROSITE" id="PS00217">
    <property type="entry name" value="SUGAR_TRANSPORT_2"/>
    <property type="match status" value="1"/>
</dbReference>
<comment type="similarity">
    <text evidence="2">Belongs to the major facilitator superfamily. Metabolite:H+ Symporter (MHS) family (TC 2.A.1.6) family.</text>
</comment>
<keyword evidence="7 11" id="KW-1133">Transmembrane helix</keyword>
<dbReference type="InterPro" id="IPR020846">
    <property type="entry name" value="MFS_dom"/>
</dbReference>
<feature type="transmembrane region" description="Helical" evidence="11">
    <location>
        <begin position="167"/>
        <end position="184"/>
    </location>
</feature>
<comment type="subcellular location">
    <subcellularLocation>
        <location evidence="1">Cell membrane</location>
        <topology evidence="1">Multi-pass membrane protein</topology>
    </subcellularLocation>
</comment>
<keyword evidence="4" id="KW-1003">Cell membrane</keyword>
<organism evidence="13 14">
    <name type="scientific">Arthrobacter crystallopoietes BAB-32</name>
    <dbReference type="NCBI Taxonomy" id="1246476"/>
    <lineage>
        <taxon>Bacteria</taxon>
        <taxon>Bacillati</taxon>
        <taxon>Actinomycetota</taxon>
        <taxon>Actinomycetes</taxon>
        <taxon>Micrococcales</taxon>
        <taxon>Micrococcaceae</taxon>
        <taxon>Crystallibacter</taxon>
    </lineage>
</organism>
<keyword evidence="13" id="KW-0762">Sugar transport</keyword>
<keyword evidence="8 11" id="KW-0472">Membrane</keyword>
<protein>
    <recommendedName>
        <fullName evidence="10">Putative proline/betaine transporter</fullName>
    </recommendedName>
</protein>
<evidence type="ECO:0000256" key="3">
    <source>
        <dbReference type="ARBA" id="ARBA00022448"/>
    </source>
</evidence>
<dbReference type="GO" id="GO:0015293">
    <property type="term" value="F:symporter activity"/>
    <property type="evidence" value="ECO:0007669"/>
    <property type="project" value="UniProtKB-KW"/>
</dbReference>
<evidence type="ECO:0000313" key="14">
    <source>
        <dbReference type="Proteomes" id="UP000010729"/>
    </source>
</evidence>
<dbReference type="Gene3D" id="1.20.1250.20">
    <property type="entry name" value="MFS general substrate transporter like domains"/>
    <property type="match status" value="2"/>
</dbReference>
<dbReference type="GO" id="GO:0005886">
    <property type="term" value="C:plasma membrane"/>
    <property type="evidence" value="ECO:0007669"/>
    <property type="project" value="UniProtKB-SubCell"/>
</dbReference>
<keyword evidence="3" id="KW-0813">Transport</keyword>
<evidence type="ECO:0000256" key="2">
    <source>
        <dbReference type="ARBA" id="ARBA00008240"/>
    </source>
</evidence>
<sequence length="440" mass="47353">MIDHKIPTGQRQKDPLRKAVAAAAAGNALEWFDFSSYAFFAAYISANFFMQGDNTSGLISTFLVFAVGFIARPLGAVILGSYGDTHGRKATLTLTVALMAVGTFIIGFAPPVWVIGIGAPILLLVGRLFQGFSAGGEIGGATAYLVEKAPMERRAGLTGWLQGSMGIANAMSALIGVTITGLFSDEEITAWAWRIPFVVGLAIIPVAIYIRRKLDETEEFLQLKEETVGTKQRSPIKDLFRQYPKHMVIGALVAILWQVSVYALVIYAPTFYASEQVGLGFSANDAFLASLIGNLFMIFACVYAGRLADRFGTRRMLVASIWILIAVPLPMLVILHLSPSLPVLIGVHIVMCLAVSSFAGVVPSALARVFPPAVRSTGTSFSYNIAAIFFAGFTPALMTWAIQYTSYATGLYVVLAGVVALLTLPAFMKLIREQEGDVLL</sequence>
<keyword evidence="6" id="KW-0769">Symport</keyword>
<keyword evidence="14" id="KW-1185">Reference proteome</keyword>
<comment type="caution">
    <text evidence="13">The sequence shown here is derived from an EMBL/GenBank/DDBJ whole genome shotgun (WGS) entry which is preliminary data.</text>
</comment>
<evidence type="ECO:0000256" key="6">
    <source>
        <dbReference type="ARBA" id="ARBA00022847"/>
    </source>
</evidence>
<feature type="transmembrane region" description="Helical" evidence="11">
    <location>
        <begin position="317"/>
        <end position="337"/>
    </location>
</feature>
<evidence type="ECO:0000256" key="9">
    <source>
        <dbReference type="ARBA" id="ARBA00037295"/>
    </source>
</evidence>
<feature type="transmembrane region" description="Helical" evidence="11">
    <location>
        <begin position="408"/>
        <end position="427"/>
    </location>
</feature>
<name>N1UZW5_9MICC</name>
<evidence type="ECO:0000256" key="11">
    <source>
        <dbReference type="SAM" id="Phobius"/>
    </source>
</evidence>
<feature type="transmembrane region" description="Helical" evidence="11">
    <location>
        <begin position="121"/>
        <end position="146"/>
    </location>
</feature>
<feature type="transmembrane region" description="Helical" evidence="11">
    <location>
        <begin position="20"/>
        <end position="46"/>
    </location>
</feature>
<dbReference type="PANTHER" id="PTHR43528">
    <property type="entry name" value="ALPHA-KETOGLUTARATE PERMEASE"/>
    <property type="match status" value="1"/>
</dbReference>
<evidence type="ECO:0000256" key="1">
    <source>
        <dbReference type="ARBA" id="ARBA00004651"/>
    </source>
</evidence>
<dbReference type="InterPro" id="IPR051084">
    <property type="entry name" value="H+-coupled_symporters"/>
</dbReference>
<dbReference type="AlphaFoldDB" id="N1UZW5"/>
<feature type="transmembrane region" description="Helical" evidence="11">
    <location>
        <begin position="58"/>
        <end position="80"/>
    </location>
</feature>
<dbReference type="OrthoDB" id="8953821at2"/>
<dbReference type="InterPro" id="IPR036259">
    <property type="entry name" value="MFS_trans_sf"/>
</dbReference>
<dbReference type="PROSITE" id="PS50850">
    <property type="entry name" value="MFS"/>
    <property type="match status" value="1"/>
</dbReference>
<evidence type="ECO:0000259" key="12">
    <source>
        <dbReference type="PROSITE" id="PS50850"/>
    </source>
</evidence>
<evidence type="ECO:0000256" key="4">
    <source>
        <dbReference type="ARBA" id="ARBA00022475"/>
    </source>
</evidence>